<name>H1RYD3_9BURK</name>
<proteinExistence type="predicted"/>
<comment type="caution">
    <text evidence="2">The sequence shown here is derived from an EMBL/GenBank/DDBJ whole genome shotgun (WGS) entry which is preliminary data.</text>
</comment>
<dbReference type="Proteomes" id="UP000005808">
    <property type="component" value="Unassembled WGS sequence"/>
</dbReference>
<evidence type="ECO:0000313" key="3">
    <source>
        <dbReference type="Proteomes" id="UP000005808"/>
    </source>
</evidence>
<accession>H1RYD3</accession>
<evidence type="ECO:0000259" key="1">
    <source>
        <dbReference type="SMART" id="SM00903"/>
    </source>
</evidence>
<organism evidence="2 3">
    <name type="scientific">Cupriavidus basilensis OR16</name>
    <dbReference type="NCBI Taxonomy" id="1127483"/>
    <lineage>
        <taxon>Bacteria</taxon>
        <taxon>Pseudomonadati</taxon>
        <taxon>Pseudomonadota</taxon>
        <taxon>Betaproteobacteria</taxon>
        <taxon>Burkholderiales</taxon>
        <taxon>Burkholderiaceae</taxon>
        <taxon>Cupriavidus</taxon>
    </lineage>
</organism>
<dbReference type="PANTHER" id="PTHR43812:SF2">
    <property type="entry name" value="FLAVIN REDUCTASE LIKE DOMAIN-CONTAINING PROTEIN"/>
    <property type="match status" value="1"/>
</dbReference>
<dbReference type="EMBL" id="AHJE01000003">
    <property type="protein sequence ID" value="EHP44624.1"/>
    <property type="molecule type" value="Genomic_DNA"/>
</dbReference>
<dbReference type="AlphaFoldDB" id="H1RYD3"/>
<evidence type="ECO:0000313" key="2">
    <source>
        <dbReference type="EMBL" id="EHP44624.1"/>
    </source>
</evidence>
<dbReference type="SUPFAM" id="SSF50475">
    <property type="entry name" value="FMN-binding split barrel"/>
    <property type="match status" value="1"/>
</dbReference>
<dbReference type="PATRIC" id="fig|1127483.3.peg.270"/>
<dbReference type="Pfam" id="PF01613">
    <property type="entry name" value="Flavin_Reduct"/>
    <property type="match status" value="1"/>
</dbReference>
<dbReference type="GO" id="GO:0016646">
    <property type="term" value="F:oxidoreductase activity, acting on the CH-NH group of donors, NAD or NADP as acceptor"/>
    <property type="evidence" value="ECO:0007669"/>
    <property type="project" value="UniProtKB-ARBA"/>
</dbReference>
<reference evidence="2 3" key="1">
    <citation type="journal article" date="2012" name="J. Bacteriol.">
        <title>De Novo Genome Project of Cupriavidus basilensis OR16.</title>
        <authorList>
            <person name="Cserhati M."/>
            <person name="Kriszt B."/>
            <person name="Szoboszlay S."/>
            <person name="Toth A."/>
            <person name="Szabo I."/>
            <person name="Tancsics A."/>
            <person name="Nagy I."/>
            <person name="Horvath B."/>
            <person name="Nagy I."/>
            <person name="Kukolya J."/>
        </authorList>
    </citation>
    <scope>NUCLEOTIDE SEQUENCE [LARGE SCALE GENOMIC DNA]</scope>
    <source>
        <strain evidence="2 3">OR16</strain>
    </source>
</reference>
<feature type="domain" description="Flavin reductase like" evidence="1">
    <location>
        <begin position="64"/>
        <end position="215"/>
    </location>
</feature>
<dbReference type="InterPro" id="IPR002563">
    <property type="entry name" value="Flavin_Rdtase-like_dom"/>
</dbReference>
<dbReference type="Gene3D" id="2.30.110.10">
    <property type="entry name" value="Electron Transport, Fmn-binding Protein, Chain A"/>
    <property type="match status" value="1"/>
</dbReference>
<dbReference type="PANTHER" id="PTHR43812">
    <property type="entry name" value="BLR2425 PROTEIN"/>
    <property type="match status" value="1"/>
</dbReference>
<dbReference type="SMART" id="SM00903">
    <property type="entry name" value="Flavin_Reduct"/>
    <property type="match status" value="1"/>
</dbReference>
<dbReference type="GO" id="GO:0010181">
    <property type="term" value="F:FMN binding"/>
    <property type="evidence" value="ECO:0007669"/>
    <property type="project" value="InterPro"/>
</dbReference>
<dbReference type="InterPro" id="IPR012349">
    <property type="entry name" value="Split_barrel_FMN-bd"/>
</dbReference>
<protein>
    <submittedName>
        <fullName evidence="2">Flavin reductase FMN-binding protein</fullName>
    </submittedName>
</protein>
<sequence>MVASQQLVRPAALARRHFLAGASRFLSPVFNALFPRICNVSADPYFYEPANGHGLPHDPFNAIVGPRPIGWISSRGADGIVNLAPYSFFNAFNYTPPIIGFASIGYKDSVRNIEQTREFCWNLATRPLADAMNASCAAVPPEVDEFELAGLTPVASRMIAVPRVAQCPVSFECKLTQLIQLEGVGGHKVPTWLVLGEVVGVHVDKALLKDGIYDTAAARPILRGGGPADYFEIGPEALFHMRRPR</sequence>
<gene>
    <name evidence="2" type="ORF">OR16_01290</name>
</gene>